<sequence length="132" mass="13607">MAATHFASGFEGGEPVPMRVTNTAVRVAIGAGPAAPYAAKPNAGYSGAHALRYASSGAAGRCTLFTPDLLIDMQTTLSWMVLPESVGNDAVASTYVSLDLLLDDGTRVYASAARDRHGVALHGVSRGDIDAE</sequence>
<dbReference type="Proteomes" id="UP000092503">
    <property type="component" value="Unassembled WGS sequence"/>
</dbReference>
<organism evidence="1 2">
    <name type="scientific">Xanthomonas bromi</name>
    <dbReference type="NCBI Taxonomy" id="56449"/>
    <lineage>
        <taxon>Bacteria</taxon>
        <taxon>Pseudomonadati</taxon>
        <taxon>Pseudomonadota</taxon>
        <taxon>Gammaproteobacteria</taxon>
        <taxon>Lysobacterales</taxon>
        <taxon>Lysobacteraceae</taxon>
        <taxon>Xanthomonas</taxon>
    </lineage>
</organism>
<reference evidence="1 2" key="1">
    <citation type="submission" date="2016-06" db="EMBL/GenBank/DDBJ databases">
        <authorList>
            <person name="Kjaerup R.B."/>
            <person name="Dalgaard T.S."/>
            <person name="Juul-Madsen H.R."/>
        </authorList>
    </citation>
    <scope>NUCLEOTIDE SEQUENCE [LARGE SCALE GENOMIC DNA]</scope>
    <source>
        <strain evidence="1">LMG947</strain>
    </source>
</reference>
<evidence type="ECO:0000313" key="1">
    <source>
        <dbReference type="EMBL" id="SBV49817.1"/>
    </source>
</evidence>
<accession>A0A1C3NHJ0</accession>
<evidence type="ECO:0000313" key="2">
    <source>
        <dbReference type="Proteomes" id="UP000092503"/>
    </source>
</evidence>
<proteinExistence type="predicted"/>
<dbReference type="AlphaFoldDB" id="A0A1C3NHJ0"/>
<name>A0A1C3NHJ0_9XANT</name>
<dbReference type="STRING" id="56449.XBLMG947_0591"/>
<gene>
    <name evidence="1" type="ORF">XBLMG947_0591</name>
</gene>
<protein>
    <submittedName>
        <fullName evidence="1">Alpha-1,2-mannosidase</fullName>
    </submittedName>
</protein>
<dbReference type="EMBL" id="FLTX01000008">
    <property type="protein sequence ID" value="SBV49817.1"/>
    <property type="molecule type" value="Genomic_DNA"/>
</dbReference>